<evidence type="ECO:0000313" key="4">
    <source>
        <dbReference type="Proteomes" id="UP001291623"/>
    </source>
</evidence>
<dbReference type="PANTHER" id="PTHR34145">
    <property type="entry name" value="OS02G0105600 PROTEIN"/>
    <property type="match status" value="1"/>
</dbReference>
<dbReference type="Proteomes" id="UP001291623">
    <property type="component" value="Unassembled WGS sequence"/>
</dbReference>
<dbReference type="PANTHER" id="PTHR34145:SF68">
    <property type="entry name" value="FBD DOMAIN-CONTAINING PROTEIN"/>
    <property type="match status" value="1"/>
</dbReference>
<dbReference type="InterPro" id="IPR032675">
    <property type="entry name" value="LRR_dom_sf"/>
</dbReference>
<accession>A0AAE1SNB4</accession>
<feature type="domain" description="At1g61320/AtMIF1 LRR" evidence="2">
    <location>
        <begin position="72"/>
        <end position="232"/>
    </location>
</feature>
<dbReference type="InterPro" id="IPR053772">
    <property type="entry name" value="At1g61320/At1g61330-like"/>
</dbReference>
<dbReference type="InterPro" id="IPR001810">
    <property type="entry name" value="F-box_dom"/>
</dbReference>
<evidence type="ECO:0000259" key="1">
    <source>
        <dbReference type="Pfam" id="PF00646"/>
    </source>
</evidence>
<dbReference type="InterPro" id="IPR036047">
    <property type="entry name" value="F-box-like_dom_sf"/>
</dbReference>
<evidence type="ECO:0000313" key="3">
    <source>
        <dbReference type="EMBL" id="KAK4374413.1"/>
    </source>
</evidence>
<proteinExistence type="predicted"/>
<reference evidence="3" key="1">
    <citation type="submission" date="2023-12" db="EMBL/GenBank/DDBJ databases">
        <title>Genome assembly of Anisodus tanguticus.</title>
        <authorList>
            <person name="Wang Y.-J."/>
        </authorList>
    </citation>
    <scope>NUCLEOTIDE SEQUENCE</scope>
    <source>
        <strain evidence="3">KB-2021</strain>
        <tissue evidence="3">Leaf</tissue>
    </source>
</reference>
<dbReference type="Pfam" id="PF00646">
    <property type="entry name" value="F-box"/>
    <property type="match status" value="1"/>
</dbReference>
<keyword evidence="4" id="KW-1185">Reference proteome</keyword>
<dbReference type="InterPro" id="IPR055357">
    <property type="entry name" value="LRR_At1g61320_AtMIF1"/>
</dbReference>
<dbReference type="AlphaFoldDB" id="A0AAE1SNB4"/>
<dbReference type="SUPFAM" id="SSF52047">
    <property type="entry name" value="RNI-like"/>
    <property type="match status" value="1"/>
</dbReference>
<dbReference type="SUPFAM" id="SSF81383">
    <property type="entry name" value="F-box domain"/>
    <property type="match status" value="1"/>
</dbReference>
<name>A0AAE1SNB4_9SOLA</name>
<evidence type="ECO:0008006" key="5">
    <source>
        <dbReference type="Google" id="ProtNLM"/>
    </source>
</evidence>
<dbReference type="Gene3D" id="3.80.10.10">
    <property type="entry name" value="Ribonuclease Inhibitor"/>
    <property type="match status" value="1"/>
</dbReference>
<feature type="domain" description="F-box" evidence="1">
    <location>
        <begin position="3"/>
        <end position="42"/>
    </location>
</feature>
<dbReference type="EMBL" id="JAVYJV010000003">
    <property type="protein sequence ID" value="KAK4374413.1"/>
    <property type="molecule type" value="Genomic_DNA"/>
</dbReference>
<sequence>MVIDELPECLIHKILSNLSFEEAANSSMLSKTWLQAWFTCPNLKFKVEYSKGNNNRKIVDKIMERYRDRKIPIEKFALSISASNYHRPLVIPWIDKWLGIALQNGVKDMVSEVSVPSYPFPVSTFLASKSLRELDLTGCDLSLSASQVAKCHSLRKLSLTNVRLDDNLLQTMLTCCPLIVDFIIVRCPLLTKIELRNLQNIKSVSISISYSHQIECVKIQAPTLEHLSYCGWGESTVLDIIECQNLRSLKLSHMKISEGFLQHLISTFQFLESLILVRFSGELGKFNICGSQSLKILRICSSGDIGEIDASNLVSFEYMGTEIPELKIAKESGQLKNSKTYIYCSNDLNAAWFCEFRKFLSNLTSWSQVSLYFKKCNEINMEDLQVHHSITTPQVDVLNVSTSEDKRSSEEWPSFVDALLWSCHPRRLNLCSTSEFFSSWKKTLTESIE</sequence>
<protein>
    <recommendedName>
        <fullName evidence="5">F-box domain-containing protein</fullName>
    </recommendedName>
</protein>
<evidence type="ECO:0000259" key="2">
    <source>
        <dbReference type="Pfam" id="PF23622"/>
    </source>
</evidence>
<comment type="caution">
    <text evidence="3">The sequence shown here is derived from an EMBL/GenBank/DDBJ whole genome shotgun (WGS) entry which is preliminary data.</text>
</comment>
<dbReference type="Pfam" id="PF23622">
    <property type="entry name" value="LRR_At1g61320_AtMIF1"/>
    <property type="match status" value="1"/>
</dbReference>
<gene>
    <name evidence="3" type="ORF">RND71_005090</name>
</gene>
<organism evidence="3 4">
    <name type="scientific">Anisodus tanguticus</name>
    <dbReference type="NCBI Taxonomy" id="243964"/>
    <lineage>
        <taxon>Eukaryota</taxon>
        <taxon>Viridiplantae</taxon>
        <taxon>Streptophyta</taxon>
        <taxon>Embryophyta</taxon>
        <taxon>Tracheophyta</taxon>
        <taxon>Spermatophyta</taxon>
        <taxon>Magnoliopsida</taxon>
        <taxon>eudicotyledons</taxon>
        <taxon>Gunneridae</taxon>
        <taxon>Pentapetalae</taxon>
        <taxon>asterids</taxon>
        <taxon>lamiids</taxon>
        <taxon>Solanales</taxon>
        <taxon>Solanaceae</taxon>
        <taxon>Solanoideae</taxon>
        <taxon>Hyoscyameae</taxon>
        <taxon>Anisodus</taxon>
    </lineage>
</organism>